<feature type="region of interest" description="Disordered" evidence="1">
    <location>
        <begin position="236"/>
        <end position="274"/>
    </location>
</feature>
<accession>A0AAV9VRE5</accession>
<evidence type="ECO:0000313" key="2">
    <source>
        <dbReference type="EMBL" id="KAK6495131.1"/>
    </source>
</evidence>
<protein>
    <submittedName>
        <fullName evidence="2">Uncharacterized protein</fullName>
    </submittedName>
</protein>
<comment type="caution">
    <text evidence="2">The sequence shown here is derived from an EMBL/GenBank/DDBJ whole genome shotgun (WGS) entry which is preliminary data.</text>
</comment>
<sequence length="315" mass="35484">MAYRVEKPPSNDLSDCSDQGYTFGVSNGVPYARYRRGNRVFNIRPRPLFRVRTQENTVVDFDEERFRGLSPVVDRGFQSGQYSHRQTQDFPWLKHHIAQWIESYVQERHVEVTCNTDLIEILNLLEVCEWFELDDLIDDVIEMVADECEAGFAGSFIDSFNAAVILAPYALGGASKQAHDRLVNQSISETTIDSCRRRIQTFEQGSSVLAGNFDQYNQATARQILAGIVARDSDYGSRRFGAPPQPQSAWSTWLSPPPPPQRAAPSPWVSNPSGHAGSTWNYGGRFHPSPGWNTGFARNTGPILVRLNFPTGHFR</sequence>
<dbReference type="Proteomes" id="UP001370758">
    <property type="component" value="Unassembled WGS sequence"/>
</dbReference>
<reference evidence="2 3" key="1">
    <citation type="submission" date="2023-08" db="EMBL/GenBank/DDBJ databases">
        <authorList>
            <person name="Palmer J.M."/>
        </authorList>
    </citation>
    <scope>NUCLEOTIDE SEQUENCE [LARGE SCALE GENOMIC DNA]</scope>
    <source>
        <strain evidence="2 3">TWF481</strain>
    </source>
</reference>
<dbReference type="AlphaFoldDB" id="A0AAV9VRE5"/>
<dbReference type="EMBL" id="JAVHJL010000013">
    <property type="protein sequence ID" value="KAK6495131.1"/>
    <property type="molecule type" value="Genomic_DNA"/>
</dbReference>
<proteinExistence type="predicted"/>
<name>A0AAV9VRE5_9PEZI</name>
<gene>
    <name evidence="2" type="ORF">TWF481_003159</name>
</gene>
<evidence type="ECO:0000256" key="1">
    <source>
        <dbReference type="SAM" id="MobiDB-lite"/>
    </source>
</evidence>
<keyword evidence="3" id="KW-1185">Reference proteome</keyword>
<evidence type="ECO:0000313" key="3">
    <source>
        <dbReference type="Proteomes" id="UP001370758"/>
    </source>
</evidence>
<organism evidence="2 3">
    <name type="scientific">Arthrobotrys musiformis</name>
    <dbReference type="NCBI Taxonomy" id="47236"/>
    <lineage>
        <taxon>Eukaryota</taxon>
        <taxon>Fungi</taxon>
        <taxon>Dikarya</taxon>
        <taxon>Ascomycota</taxon>
        <taxon>Pezizomycotina</taxon>
        <taxon>Orbiliomycetes</taxon>
        <taxon>Orbiliales</taxon>
        <taxon>Orbiliaceae</taxon>
        <taxon>Arthrobotrys</taxon>
    </lineage>
</organism>